<dbReference type="InterPro" id="IPR005152">
    <property type="entry name" value="Lipase_secreted"/>
</dbReference>
<dbReference type="Pfam" id="PF03583">
    <property type="entry name" value="LIP"/>
    <property type="match status" value="1"/>
</dbReference>
<gene>
    <name evidence="2" type="ORF">DW322_00675</name>
</gene>
<dbReference type="AlphaFoldDB" id="A0A6P2CBH5"/>
<feature type="region of interest" description="Disordered" evidence="1">
    <location>
        <begin position="81"/>
        <end position="113"/>
    </location>
</feature>
<accession>A0A6P2CBH5</accession>
<dbReference type="Gene3D" id="3.40.50.1820">
    <property type="entry name" value="alpha/beta hydrolase"/>
    <property type="match status" value="2"/>
</dbReference>
<sequence>MRIRDGGHVTSLSHLLGLKRDITTGIRGRGVTTGIRRPAARRPPSGTLVASSVAAVIRTRTRACALAAGLVFLVGCGSSAGDDPGPPIETTTPAPEGDERGEVVSSEPVTDIDPAVAATGATVTRVTYRTTSGIDGSGVDVVATVFAPAGPAPEGGFPVVTVGHGTTGVEDECAPSLSPTLMGTTSMVTPLLERGWVAVVSDYQGLGTPGPHPYLDADSAGYDLVDAVRAAREVVPETSTRWAAIGGSQGGQASWAAAELAAEYGDGLDLVGAANLSPAADLSPILRDAVGVDDGGTLPLTWPQTLLMPFVLDGVAAVDQEFDESRYVRGVVAENPDVTRSCVTDRIDEKLRLASQIRPTDIGPQTTRDAEELYEHLADAALPRRGAGAPMFVAVGGADNVIDAAWTRDAVLRACALGDTIEYVYSPEQGHSDPNATASAVEWVGARFAGEPPPNSCGADLLP</sequence>
<reference evidence="2 3" key="1">
    <citation type="submission" date="2018-07" db="EMBL/GenBank/DDBJ databases">
        <title>Genome sequence of Rhodococcus rhodnii ATCC 35071 from Rhodnius prolixus.</title>
        <authorList>
            <person name="Patel V."/>
            <person name="Vogel K.J."/>
        </authorList>
    </citation>
    <scope>NUCLEOTIDE SEQUENCE [LARGE SCALE GENOMIC DNA]</scope>
    <source>
        <strain evidence="2 3">ATCC 35071</strain>
    </source>
</reference>
<dbReference type="Proteomes" id="UP000471120">
    <property type="component" value="Unassembled WGS sequence"/>
</dbReference>
<name>A0A6P2CBH5_9NOCA</name>
<dbReference type="SUPFAM" id="SSF53474">
    <property type="entry name" value="alpha/beta-Hydrolases"/>
    <property type="match status" value="1"/>
</dbReference>
<organism evidence="2 3">
    <name type="scientific">Rhodococcus rhodnii</name>
    <dbReference type="NCBI Taxonomy" id="38312"/>
    <lineage>
        <taxon>Bacteria</taxon>
        <taxon>Bacillati</taxon>
        <taxon>Actinomycetota</taxon>
        <taxon>Actinomycetes</taxon>
        <taxon>Mycobacteriales</taxon>
        <taxon>Nocardiaceae</taxon>
        <taxon>Rhodococcus</taxon>
    </lineage>
</organism>
<dbReference type="EMBL" id="QRCM01000001">
    <property type="protein sequence ID" value="TXG89021.1"/>
    <property type="molecule type" value="Genomic_DNA"/>
</dbReference>
<dbReference type="PIRSF" id="PIRSF029171">
    <property type="entry name" value="Esterase_LipA"/>
    <property type="match status" value="1"/>
</dbReference>
<dbReference type="GO" id="GO:0016042">
    <property type="term" value="P:lipid catabolic process"/>
    <property type="evidence" value="ECO:0007669"/>
    <property type="project" value="InterPro"/>
</dbReference>
<evidence type="ECO:0000256" key="1">
    <source>
        <dbReference type="SAM" id="MobiDB-lite"/>
    </source>
</evidence>
<evidence type="ECO:0000313" key="2">
    <source>
        <dbReference type="EMBL" id="TXG89021.1"/>
    </source>
</evidence>
<protein>
    <submittedName>
        <fullName evidence="2">Lipase</fullName>
    </submittedName>
</protein>
<dbReference type="GO" id="GO:0004806">
    <property type="term" value="F:triacylglycerol lipase activity"/>
    <property type="evidence" value="ECO:0007669"/>
    <property type="project" value="InterPro"/>
</dbReference>
<evidence type="ECO:0000313" key="3">
    <source>
        <dbReference type="Proteomes" id="UP000471120"/>
    </source>
</evidence>
<proteinExistence type="predicted"/>
<dbReference type="InterPro" id="IPR029058">
    <property type="entry name" value="AB_hydrolase_fold"/>
</dbReference>
<comment type="caution">
    <text evidence="2">The sequence shown here is derived from an EMBL/GenBank/DDBJ whole genome shotgun (WGS) entry which is preliminary data.</text>
</comment>
<dbReference type="PANTHER" id="PTHR34853">
    <property type="match status" value="1"/>
</dbReference>
<dbReference type="PANTHER" id="PTHR34853:SF1">
    <property type="entry name" value="LIPASE 5"/>
    <property type="match status" value="1"/>
</dbReference>